<name>A0AAV8EDV6_9POAL</name>
<dbReference type="PANTHER" id="PTHR47926:SF481">
    <property type="entry name" value="TETRATRICOPEPTIDE-LIKE HELICAL DOMAIN SUPERFAMILY"/>
    <property type="match status" value="1"/>
</dbReference>
<dbReference type="InterPro" id="IPR002885">
    <property type="entry name" value="PPR_rpt"/>
</dbReference>
<dbReference type="Gene3D" id="1.25.40.10">
    <property type="entry name" value="Tetratricopeptide repeat domain"/>
    <property type="match status" value="5"/>
</dbReference>
<dbReference type="FunFam" id="1.25.40.10:FF:000073">
    <property type="entry name" value="Pentatricopeptide repeat-containing protein chloroplastic"/>
    <property type="match status" value="1"/>
</dbReference>
<accession>A0AAV8EDV6</accession>
<dbReference type="PANTHER" id="PTHR47926">
    <property type="entry name" value="PENTATRICOPEPTIDE REPEAT-CONTAINING PROTEIN"/>
    <property type="match status" value="1"/>
</dbReference>
<evidence type="ECO:0000313" key="4">
    <source>
        <dbReference type="EMBL" id="KAJ4779428.1"/>
    </source>
</evidence>
<keyword evidence="2" id="KW-0809">Transit peptide</keyword>
<dbReference type="Pfam" id="PF13041">
    <property type="entry name" value="PPR_2"/>
    <property type="match status" value="2"/>
</dbReference>
<evidence type="ECO:0000256" key="1">
    <source>
        <dbReference type="ARBA" id="ARBA00022737"/>
    </source>
</evidence>
<dbReference type="AlphaFoldDB" id="A0AAV8EDV6"/>
<feature type="repeat" description="PPR" evidence="3">
    <location>
        <begin position="299"/>
        <end position="334"/>
    </location>
</feature>
<keyword evidence="5" id="KW-1185">Reference proteome</keyword>
<evidence type="ECO:0000313" key="5">
    <source>
        <dbReference type="Proteomes" id="UP001140206"/>
    </source>
</evidence>
<organism evidence="4 5">
    <name type="scientific">Rhynchospora pubera</name>
    <dbReference type="NCBI Taxonomy" id="906938"/>
    <lineage>
        <taxon>Eukaryota</taxon>
        <taxon>Viridiplantae</taxon>
        <taxon>Streptophyta</taxon>
        <taxon>Embryophyta</taxon>
        <taxon>Tracheophyta</taxon>
        <taxon>Spermatophyta</taxon>
        <taxon>Magnoliopsida</taxon>
        <taxon>Liliopsida</taxon>
        <taxon>Poales</taxon>
        <taxon>Cyperaceae</taxon>
        <taxon>Cyperoideae</taxon>
        <taxon>Rhynchosporeae</taxon>
        <taxon>Rhynchospora</taxon>
    </lineage>
</organism>
<dbReference type="GO" id="GO:0009451">
    <property type="term" value="P:RNA modification"/>
    <property type="evidence" value="ECO:0007669"/>
    <property type="project" value="InterPro"/>
</dbReference>
<dbReference type="FunFam" id="1.25.40.10:FF:000975">
    <property type="entry name" value="Pentatricopeptide repeat-containing protein"/>
    <property type="match status" value="1"/>
</dbReference>
<gene>
    <name evidence="4" type="ORF">LUZ62_063685</name>
</gene>
<proteinExistence type="predicted"/>
<dbReference type="Pfam" id="PF01535">
    <property type="entry name" value="PPR"/>
    <property type="match status" value="6"/>
</dbReference>
<dbReference type="InterPro" id="IPR011990">
    <property type="entry name" value="TPR-like_helical_dom_sf"/>
</dbReference>
<dbReference type="PROSITE" id="PS51375">
    <property type="entry name" value="PPR"/>
    <property type="match status" value="5"/>
</dbReference>
<dbReference type="EMBL" id="JAMFTS010000003">
    <property type="protein sequence ID" value="KAJ4779428.1"/>
    <property type="molecule type" value="Genomic_DNA"/>
</dbReference>
<feature type="repeat" description="PPR" evidence="3">
    <location>
        <begin position="95"/>
        <end position="129"/>
    </location>
</feature>
<dbReference type="Proteomes" id="UP001140206">
    <property type="component" value="Chromosome 3"/>
</dbReference>
<dbReference type="NCBIfam" id="TIGR00756">
    <property type="entry name" value="PPR"/>
    <property type="match status" value="4"/>
</dbReference>
<feature type="repeat" description="PPR" evidence="3">
    <location>
        <begin position="605"/>
        <end position="639"/>
    </location>
</feature>
<sequence length="785" mass="87747">MISAGVSSSQYHVSISIFKEMMEKNAELDPTTLVVLLSAVSCARLLKHGMVIHGIAIKKSFNLGTHLCNALISMYSKCGELSSSEHVFQIMQYRDTTSWNSIINGSHFGKLYEKSISYFTEMISCGLQPDEFSISTALSSCTSLDCTFNLGESIHGLVIKTCTCHGSVSNALVSFYSQYRDIEAAKRVFLHNDNKNVISWNSIIKGLVENGRDTEVFQFFQDMQFKNATKPDAVTLIALIPLCGELNLPLEVKSIHGYSIRYEMQSVNSSIGNSLMDAYFSCDHERYALNLFNNMPNRDLFSWNIIISGYAENDFFHEDARFLFSELIRAGLGCSLPSFLGVLPSISRQEDLKFGKLIHGMVLKYGYDSSIAVINALMHMYMSCGKLSDSFYLLKSIIFESDVISWNTIITGCVQKGLAREAIETFQLMHSNLSLYADFITIESILLACTELEALTWGNMIHALLRKRPIQFDVGVNKALVTMYLKVGDLRSANKVYGFGCEENSCIWNCMISSYVQNLEGAKALELYCGNRDKFSSANEITIVSLICACSQIADFRHGKEINGYVFRYGLQNNVYIMASLIDLYSKCGVLDIAMKIFEFSEEKSIASWNSMISAYGIHGQGENSIRLFHKMCNSGIKPTKSTFVALLSACSQTGLVEEGLKYYNLMPQKFGVRHSVEHIVCVIDLLGRAGRVEEAYQFVKDLGVCQDHGVWGALLSACNEGNGDVITGRKVAGHLFSMQQENAGYYVTLCNLFASHEMWDYVEEVRRIFRIKGLVKPKAISVID</sequence>
<feature type="repeat" description="PPR" evidence="3">
    <location>
        <begin position="402"/>
        <end position="432"/>
    </location>
</feature>
<dbReference type="GO" id="GO:0003723">
    <property type="term" value="F:RNA binding"/>
    <property type="evidence" value="ECO:0007669"/>
    <property type="project" value="InterPro"/>
</dbReference>
<comment type="caution">
    <text evidence="4">The sequence shown here is derived from an EMBL/GenBank/DDBJ whole genome shotgun (WGS) entry which is preliminary data.</text>
</comment>
<keyword evidence="1" id="KW-0677">Repeat</keyword>
<reference evidence="4" key="1">
    <citation type="submission" date="2022-08" db="EMBL/GenBank/DDBJ databases">
        <authorList>
            <person name="Marques A."/>
        </authorList>
    </citation>
    <scope>NUCLEOTIDE SEQUENCE</scope>
    <source>
        <strain evidence="4">RhyPub2mFocal</strain>
        <tissue evidence="4">Leaves</tissue>
    </source>
</reference>
<evidence type="ECO:0000256" key="2">
    <source>
        <dbReference type="ARBA" id="ARBA00022946"/>
    </source>
</evidence>
<evidence type="ECO:0000256" key="3">
    <source>
        <dbReference type="PROSITE-ProRule" id="PRU00708"/>
    </source>
</evidence>
<protein>
    <submittedName>
        <fullName evidence="4">Pentatricopeptide repeat (PPR) superfamily protein</fullName>
    </submittedName>
</protein>
<feature type="repeat" description="PPR" evidence="3">
    <location>
        <begin position="196"/>
        <end position="230"/>
    </location>
</feature>
<dbReference type="InterPro" id="IPR046960">
    <property type="entry name" value="PPR_At4g14850-like_plant"/>
</dbReference>